<protein>
    <submittedName>
        <fullName evidence="5">Serine proteases 1/2-like</fullName>
    </submittedName>
</protein>
<keyword evidence="5" id="KW-0378">Hydrolase</keyword>
<dbReference type="Proteomes" id="UP000292052">
    <property type="component" value="Unassembled WGS sequence"/>
</dbReference>
<dbReference type="PRINTS" id="PR00722">
    <property type="entry name" value="CHYMOTRYPSIN"/>
</dbReference>
<dbReference type="FunFam" id="2.40.10.10:FF:000068">
    <property type="entry name" value="transmembrane protease serine 2"/>
    <property type="match status" value="1"/>
</dbReference>
<evidence type="ECO:0000256" key="1">
    <source>
        <dbReference type="ARBA" id="ARBA00023157"/>
    </source>
</evidence>
<dbReference type="InterPro" id="IPR009003">
    <property type="entry name" value="Peptidase_S1_PA"/>
</dbReference>
<dbReference type="AlphaFoldDB" id="A0A482V3V6"/>
<sequence>MVSTWMTNLILILSAITAGHNFVFVPRIVGGNTTSDGQFPYMVSLRHSVSKEHLCGGVIIDAQWVLTAANCLKKQFLIGNDEYEVFVGSTVKYWGGHIRPVKKIFGNSFFKPTLRQYSNNLALLQLSKPLQFSHTVAPIALGTINDGDCTEVIAAGWGRTLPKNVTATRHLQYIILNTITTQQCQAIYKIVDHVVDGKTQICAYSGYGGSLCFGDYGGPLVNGKTGRLVGIFSNVENCRGHYPALFVRVSAYVGWIQHVTGISFDLF</sequence>
<name>A0A482V3V6_ASBVE</name>
<keyword evidence="1" id="KW-1015">Disulfide bond</keyword>
<dbReference type="InterPro" id="IPR043504">
    <property type="entry name" value="Peptidase_S1_PA_chymotrypsin"/>
</dbReference>
<evidence type="ECO:0000313" key="6">
    <source>
        <dbReference type="Proteomes" id="UP000292052"/>
    </source>
</evidence>
<dbReference type="CDD" id="cd00190">
    <property type="entry name" value="Tryp_SPc"/>
    <property type="match status" value="1"/>
</dbReference>
<dbReference type="Pfam" id="PF00089">
    <property type="entry name" value="Trypsin"/>
    <property type="match status" value="1"/>
</dbReference>
<evidence type="ECO:0000256" key="3">
    <source>
        <dbReference type="SAM" id="SignalP"/>
    </source>
</evidence>
<evidence type="ECO:0000256" key="2">
    <source>
        <dbReference type="ARBA" id="ARBA00024195"/>
    </source>
</evidence>
<dbReference type="PROSITE" id="PS50240">
    <property type="entry name" value="TRYPSIN_DOM"/>
    <property type="match status" value="1"/>
</dbReference>
<comment type="caution">
    <text evidence="5">The sequence shown here is derived from an EMBL/GenBank/DDBJ whole genome shotgun (WGS) entry which is preliminary data.</text>
</comment>
<dbReference type="InterPro" id="IPR001254">
    <property type="entry name" value="Trypsin_dom"/>
</dbReference>
<proteinExistence type="inferred from homology"/>
<comment type="similarity">
    <text evidence="2">Belongs to the peptidase S1 family. CLIP subfamily.</text>
</comment>
<gene>
    <name evidence="5" type="ORF">BDFB_013397</name>
</gene>
<dbReference type="PANTHER" id="PTHR24256">
    <property type="entry name" value="TRYPTASE-RELATED"/>
    <property type="match status" value="1"/>
</dbReference>
<keyword evidence="5" id="KW-0645">Protease</keyword>
<dbReference type="OrthoDB" id="8440449at2759"/>
<organism evidence="5 6">
    <name type="scientific">Asbolus verrucosus</name>
    <name type="common">Desert ironclad beetle</name>
    <dbReference type="NCBI Taxonomy" id="1661398"/>
    <lineage>
        <taxon>Eukaryota</taxon>
        <taxon>Metazoa</taxon>
        <taxon>Ecdysozoa</taxon>
        <taxon>Arthropoda</taxon>
        <taxon>Hexapoda</taxon>
        <taxon>Insecta</taxon>
        <taxon>Pterygota</taxon>
        <taxon>Neoptera</taxon>
        <taxon>Endopterygota</taxon>
        <taxon>Coleoptera</taxon>
        <taxon>Polyphaga</taxon>
        <taxon>Cucujiformia</taxon>
        <taxon>Tenebrionidae</taxon>
        <taxon>Pimeliinae</taxon>
        <taxon>Asbolus</taxon>
    </lineage>
</organism>
<feature type="domain" description="Peptidase S1" evidence="4">
    <location>
        <begin position="28"/>
        <end position="261"/>
    </location>
</feature>
<feature type="signal peptide" evidence="3">
    <location>
        <begin position="1"/>
        <end position="18"/>
    </location>
</feature>
<evidence type="ECO:0000313" key="5">
    <source>
        <dbReference type="EMBL" id="RZB38604.1"/>
    </source>
</evidence>
<keyword evidence="6" id="KW-1185">Reference proteome</keyword>
<dbReference type="Gene3D" id="2.40.10.10">
    <property type="entry name" value="Trypsin-like serine proteases"/>
    <property type="match status" value="1"/>
</dbReference>
<dbReference type="InterPro" id="IPR051487">
    <property type="entry name" value="Ser/Thr_Proteases_Immune/Dev"/>
</dbReference>
<evidence type="ECO:0000259" key="4">
    <source>
        <dbReference type="PROSITE" id="PS50240"/>
    </source>
</evidence>
<dbReference type="SMART" id="SM00020">
    <property type="entry name" value="Tryp_SPc"/>
    <property type="match status" value="1"/>
</dbReference>
<reference evidence="5 6" key="1">
    <citation type="submission" date="2017-03" db="EMBL/GenBank/DDBJ databases">
        <title>Genome of the blue death feigning beetle - Asbolus verrucosus.</title>
        <authorList>
            <person name="Rider S.D."/>
        </authorList>
    </citation>
    <scope>NUCLEOTIDE SEQUENCE [LARGE SCALE GENOMIC DNA]</scope>
    <source>
        <strain evidence="5">Butters</strain>
        <tissue evidence="5">Head and leg muscle</tissue>
    </source>
</reference>
<dbReference type="InterPro" id="IPR001314">
    <property type="entry name" value="Peptidase_S1A"/>
</dbReference>
<dbReference type="STRING" id="1661398.A0A482V3V6"/>
<feature type="chain" id="PRO_5019735559" evidence="3">
    <location>
        <begin position="19"/>
        <end position="267"/>
    </location>
</feature>
<dbReference type="SUPFAM" id="SSF50494">
    <property type="entry name" value="Trypsin-like serine proteases"/>
    <property type="match status" value="1"/>
</dbReference>
<keyword evidence="3" id="KW-0732">Signal</keyword>
<dbReference type="GO" id="GO:0006508">
    <property type="term" value="P:proteolysis"/>
    <property type="evidence" value="ECO:0007669"/>
    <property type="project" value="UniProtKB-KW"/>
</dbReference>
<dbReference type="GO" id="GO:0004252">
    <property type="term" value="F:serine-type endopeptidase activity"/>
    <property type="evidence" value="ECO:0007669"/>
    <property type="project" value="InterPro"/>
</dbReference>
<dbReference type="EMBL" id="QDEB01135478">
    <property type="protein sequence ID" value="RZB38604.1"/>
    <property type="molecule type" value="Genomic_DNA"/>
</dbReference>
<accession>A0A482V3V6</accession>